<dbReference type="RefSeq" id="WP_201634234.1">
    <property type="nucleotide sequence ID" value="NZ_JAEQNB010000002.1"/>
</dbReference>
<evidence type="ECO:0000256" key="1">
    <source>
        <dbReference type="ARBA" id="ARBA00023125"/>
    </source>
</evidence>
<dbReference type="InterPro" id="IPR050807">
    <property type="entry name" value="TransReg_Diox_bact_type"/>
</dbReference>
<feature type="domain" description="HTH cro/C1-type" evidence="2">
    <location>
        <begin position="13"/>
        <end position="67"/>
    </location>
</feature>
<reference evidence="3 4" key="1">
    <citation type="submission" date="2021-01" db="EMBL/GenBank/DDBJ databases">
        <title>Tumebacillus sp. strain ITR2 16S ribosomal RNA gene Genome sequencing and assembly.</title>
        <authorList>
            <person name="Kang M."/>
        </authorList>
    </citation>
    <scope>NUCLEOTIDE SEQUENCE [LARGE SCALE GENOMIC DNA]</scope>
    <source>
        <strain evidence="3 4">ITR2</strain>
    </source>
</reference>
<dbReference type="Pfam" id="PF01381">
    <property type="entry name" value="HTH_3"/>
    <property type="match status" value="1"/>
</dbReference>
<dbReference type="InterPro" id="IPR010982">
    <property type="entry name" value="Lambda_DNA-bd_dom_sf"/>
</dbReference>
<evidence type="ECO:0000259" key="2">
    <source>
        <dbReference type="PROSITE" id="PS50943"/>
    </source>
</evidence>
<keyword evidence="4" id="KW-1185">Reference proteome</keyword>
<dbReference type="EMBL" id="JAEQNB010000002">
    <property type="protein sequence ID" value="MBL0386924.1"/>
    <property type="molecule type" value="Genomic_DNA"/>
</dbReference>
<dbReference type="PANTHER" id="PTHR46797">
    <property type="entry name" value="HTH-TYPE TRANSCRIPTIONAL REGULATOR"/>
    <property type="match status" value="1"/>
</dbReference>
<organism evidence="3 4">
    <name type="scientific">Tumebacillus amylolyticus</name>
    <dbReference type="NCBI Taxonomy" id="2801339"/>
    <lineage>
        <taxon>Bacteria</taxon>
        <taxon>Bacillati</taxon>
        <taxon>Bacillota</taxon>
        <taxon>Bacilli</taxon>
        <taxon>Bacillales</taxon>
        <taxon>Alicyclobacillaceae</taxon>
        <taxon>Tumebacillus</taxon>
    </lineage>
</organism>
<protein>
    <submittedName>
        <fullName evidence="3">Helix-turn-helix transcriptional regulator</fullName>
    </submittedName>
</protein>
<comment type="caution">
    <text evidence="3">The sequence shown here is derived from an EMBL/GenBank/DDBJ whole genome shotgun (WGS) entry which is preliminary data.</text>
</comment>
<dbReference type="CDD" id="cd00093">
    <property type="entry name" value="HTH_XRE"/>
    <property type="match status" value="1"/>
</dbReference>
<dbReference type="SUPFAM" id="SSF47413">
    <property type="entry name" value="lambda repressor-like DNA-binding domains"/>
    <property type="match status" value="1"/>
</dbReference>
<gene>
    <name evidence="3" type="ORF">JJB07_09685</name>
</gene>
<keyword evidence="1" id="KW-0238">DNA-binding</keyword>
<dbReference type="PROSITE" id="PS50943">
    <property type="entry name" value="HTH_CROC1"/>
    <property type="match status" value="1"/>
</dbReference>
<dbReference type="Gene3D" id="1.10.260.40">
    <property type="entry name" value="lambda repressor-like DNA-binding domains"/>
    <property type="match status" value="1"/>
</dbReference>
<evidence type="ECO:0000313" key="4">
    <source>
        <dbReference type="Proteomes" id="UP000602284"/>
    </source>
</evidence>
<name>A0ABS1J9J2_9BACL</name>
<dbReference type="SMART" id="SM00530">
    <property type="entry name" value="HTH_XRE"/>
    <property type="match status" value="1"/>
</dbReference>
<proteinExistence type="predicted"/>
<accession>A0ABS1J9J2</accession>
<dbReference type="PANTHER" id="PTHR46797:SF1">
    <property type="entry name" value="METHYLPHOSPHONATE SYNTHASE"/>
    <property type="match status" value="1"/>
</dbReference>
<dbReference type="InterPro" id="IPR001387">
    <property type="entry name" value="Cro/C1-type_HTH"/>
</dbReference>
<dbReference type="Proteomes" id="UP000602284">
    <property type="component" value="Unassembled WGS sequence"/>
</dbReference>
<evidence type="ECO:0000313" key="3">
    <source>
        <dbReference type="EMBL" id="MBL0386924.1"/>
    </source>
</evidence>
<sequence length="95" mass="10711">MGTEVKNSVGEKIRRFREERGLSQKELADKADVSPSTISKAEGGIFTPSPDKLQRVSDALGIPFQELIEATAELEVRTLVVIVKIFVERKEYFMR</sequence>